<dbReference type="InterPro" id="IPR043504">
    <property type="entry name" value="Peptidase_S1_PA_chymotrypsin"/>
</dbReference>
<protein>
    <recommendedName>
        <fullName evidence="6">Serine protease</fullName>
    </recommendedName>
</protein>
<dbReference type="InterPro" id="IPR051201">
    <property type="entry name" value="Chloro_Bact_Ser_Proteases"/>
</dbReference>
<gene>
    <name evidence="4" type="ORF">Cgig2_005407</name>
</gene>
<keyword evidence="2" id="KW-0645">Protease</keyword>
<accession>A0A9Q1JSJ2</accession>
<dbReference type="Proteomes" id="UP001153076">
    <property type="component" value="Unassembled WGS sequence"/>
</dbReference>
<evidence type="ECO:0000313" key="5">
    <source>
        <dbReference type="Proteomes" id="UP001153076"/>
    </source>
</evidence>
<dbReference type="OrthoDB" id="4217619at2759"/>
<dbReference type="GO" id="GO:0008233">
    <property type="term" value="F:peptidase activity"/>
    <property type="evidence" value="ECO:0007669"/>
    <property type="project" value="UniProtKB-KW"/>
</dbReference>
<keyword evidence="5" id="KW-1185">Reference proteome</keyword>
<evidence type="ECO:0000256" key="2">
    <source>
        <dbReference type="ARBA" id="ARBA00022670"/>
    </source>
</evidence>
<evidence type="ECO:0008006" key="6">
    <source>
        <dbReference type="Google" id="ProtNLM"/>
    </source>
</evidence>
<dbReference type="Gene3D" id="2.40.10.10">
    <property type="entry name" value="Trypsin-like serine proteases"/>
    <property type="match status" value="1"/>
</dbReference>
<evidence type="ECO:0000256" key="1">
    <source>
        <dbReference type="ARBA" id="ARBA00010541"/>
    </source>
</evidence>
<organism evidence="4 5">
    <name type="scientific">Carnegiea gigantea</name>
    <dbReference type="NCBI Taxonomy" id="171969"/>
    <lineage>
        <taxon>Eukaryota</taxon>
        <taxon>Viridiplantae</taxon>
        <taxon>Streptophyta</taxon>
        <taxon>Embryophyta</taxon>
        <taxon>Tracheophyta</taxon>
        <taxon>Spermatophyta</taxon>
        <taxon>Magnoliopsida</taxon>
        <taxon>eudicotyledons</taxon>
        <taxon>Gunneridae</taxon>
        <taxon>Pentapetalae</taxon>
        <taxon>Caryophyllales</taxon>
        <taxon>Cactineae</taxon>
        <taxon>Cactaceae</taxon>
        <taxon>Cactoideae</taxon>
        <taxon>Echinocereeae</taxon>
        <taxon>Carnegiea</taxon>
    </lineage>
</organism>
<dbReference type="PANTHER" id="PTHR43343:SF3">
    <property type="entry name" value="PROTEASE DO-LIKE 8, CHLOROPLASTIC"/>
    <property type="match status" value="1"/>
</dbReference>
<sequence length="164" mass="17885">MRNGFVVCLTSRIDDCGGTNNLAAVVRRNLPFTTRRDFLWSVGFLLCSYRLSCSPAHALGDPSVTVEQVTPQVFPSETLLPSEERVVRLFEKNTYSVVNIFDVTLRPQINVAGVVEIPEGNGSGVVWDGQGHIVTNYHVIGNSLSKKPSRGQVVARVNILASDG</sequence>
<dbReference type="GO" id="GO:0006508">
    <property type="term" value="P:proteolysis"/>
    <property type="evidence" value="ECO:0007669"/>
    <property type="project" value="UniProtKB-KW"/>
</dbReference>
<dbReference type="AlphaFoldDB" id="A0A9Q1JSJ2"/>
<dbReference type="PANTHER" id="PTHR43343">
    <property type="entry name" value="PEPTIDASE S12"/>
    <property type="match status" value="1"/>
</dbReference>
<reference evidence="4" key="1">
    <citation type="submission" date="2022-04" db="EMBL/GenBank/DDBJ databases">
        <title>Carnegiea gigantea Genome sequencing and assembly v2.</title>
        <authorList>
            <person name="Copetti D."/>
            <person name="Sanderson M.J."/>
            <person name="Burquez A."/>
            <person name="Wojciechowski M.F."/>
        </authorList>
    </citation>
    <scope>NUCLEOTIDE SEQUENCE</scope>
    <source>
        <strain evidence="4">SGP5-SGP5p</strain>
        <tissue evidence="4">Aerial part</tissue>
    </source>
</reference>
<evidence type="ECO:0000256" key="3">
    <source>
        <dbReference type="ARBA" id="ARBA00022801"/>
    </source>
</evidence>
<comment type="similarity">
    <text evidence="1">Belongs to the peptidase S1C family.</text>
</comment>
<dbReference type="EMBL" id="JAKOGI010000803">
    <property type="protein sequence ID" value="KAJ8430361.1"/>
    <property type="molecule type" value="Genomic_DNA"/>
</dbReference>
<keyword evidence="3" id="KW-0378">Hydrolase</keyword>
<dbReference type="InterPro" id="IPR009003">
    <property type="entry name" value="Peptidase_S1_PA"/>
</dbReference>
<name>A0A9Q1JSJ2_9CARY</name>
<proteinExistence type="inferred from homology"/>
<comment type="caution">
    <text evidence="4">The sequence shown here is derived from an EMBL/GenBank/DDBJ whole genome shotgun (WGS) entry which is preliminary data.</text>
</comment>
<dbReference type="SUPFAM" id="SSF50494">
    <property type="entry name" value="Trypsin-like serine proteases"/>
    <property type="match status" value="1"/>
</dbReference>
<evidence type="ECO:0000313" key="4">
    <source>
        <dbReference type="EMBL" id="KAJ8430361.1"/>
    </source>
</evidence>